<dbReference type="EMBL" id="VUMM01000003">
    <property type="protein sequence ID" value="MSS01140.1"/>
    <property type="molecule type" value="Genomic_DNA"/>
</dbReference>
<accession>A0A7X2N2B2</accession>
<evidence type="ECO:0000256" key="5">
    <source>
        <dbReference type="SAM" id="Coils"/>
    </source>
</evidence>
<protein>
    <submittedName>
        <fullName evidence="7">DNA recombination protein RmuC</fullName>
    </submittedName>
</protein>
<dbReference type="RefSeq" id="WP_154459601.1">
    <property type="nucleotide sequence ID" value="NZ_JAXEST010000036.1"/>
</dbReference>
<evidence type="ECO:0000313" key="8">
    <source>
        <dbReference type="Proteomes" id="UP000470082"/>
    </source>
</evidence>
<evidence type="ECO:0000256" key="2">
    <source>
        <dbReference type="ARBA" id="ARBA00009840"/>
    </source>
</evidence>
<evidence type="ECO:0000256" key="6">
    <source>
        <dbReference type="SAM" id="Phobius"/>
    </source>
</evidence>
<keyword evidence="4" id="KW-0233">DNA recombination</keyword>
<keyword evidence="6" id="KW-1133">Transmembrane helix</keyword>
<gene>
    <name evidence="7" type="ORF">FYJ50_03265</name>
</gene>
<dbReference type="Proteomes" id="UP000470082">
    <property type="component" value="Unassembled WGS sequence"/>
</dbReference>
<evidence type="ECO:0000313" key="7">
    <source>
        <dbReference type="EMBL" id="MSS01140.1"/>
    </source>
</evidence>
<proteinExistence type="inferred from homology"/>
<reference evidence="7 8" key="1">
    <citation type="submission" date="2019-08" db="EMBL/GenBank/DDBJ databases">
        <title>In-depth cultivation of the pig gut microbiome towards novel bacterial diversity and tailored functional studies.</title>
        <authorList>
            <person name="Wylensek D."/>
            <person name="Hitch T.C.A."/>
            <person name="Clavel T."/>
        </authorList>
    </citation>
    <scope>NUCLEOTIDE SEQUENCE [LARGE SCALE GENOMIC DNA]</scope>
    <source>
        <strain evidence="7 8">LKV-178-WT-2G</strain>
    </source>
</reference>
<keyword evidence="8" id="KW-1185">Reference proteome</keyword>
<evidence type="ECO:0000256" key="4">
    <source>
        <dbReference type="ARBA" id="ARBA00023172"/>
    </source>
</evidence>
<dbReference type="AlphaFoldDB" id="A0A7X2N2B2"/>
<evidence type="ECO:0000256" key="3">
    <source>
        <dbReference type="ARBA" id="ARBA00023054"/>
    </source>
</evidence>
<keyword evidence="3 5" id="KW-0175">Coiled coil</keyword>
<evidence type="ECO:0000256" key="1">
    <source>
        <dbReference type="ARBA" id="ARBA00003416"/>
    </source>
</evidence>
<dbReference type="InterPro" id="IPR003798">
    <property type="entry name" value="DNA_recombination_RmuC"/>
</dbReference>
<dbReference type="Pfam" id="PF02646">
    <property type="entry name" value="RmuC"/>
    <property type="match status" value="1"/>
</dbReference>
<keyword evidence="6" id="KW-0472">Membrane</keyword>
<dbReference type="PANTHER" id="PTHR30563">
    <property type="entry name" value="DNA RECOMBINATION PROTEIN RMUC"/>
    <property type="match status" value="1"/>
</dbReference>
<keyword evidence="6" id="KW-0812">Transmembrane</keyword>
<comment type="similarity">
    <text evidence="2">Belongs to the RmuC family.</text>
</comment>
<organism evidence="7 8">
    <name type="scientific">Floccifex porci</name>
    <dbReference type="NCBI Taxonomy" id="2606629"/>
    <lineage>
        <taxon>Bacteria</taxon>
        <taxon>Bacillati</taxon>
        <taxon>Bacillota</taxon>
        <taxon>Erysipelotrichia</taxon>
        <taxon>Erysipelotrichales</taxon>
        <taxon>Erysipelotrichaceae</taxon>
        <taxon>Floccifex</taxon>
    </lineage>
</organism>
<dbReference type="GO" id="GO:0006310">
    <property type="term" value="P:DNA recombination"/>
    <property type="evidence" value="ECO:0007669"/>
    <property type="project" value="UniProtKB-KW"/>
</dbReference>
<feature type="transmembrane region" description="Helical" evidence="6">
    <location>
        <begin position="6"/>
        <end position="23"/>
    </location>
</feature>
<feature type="coiled-coil region" evidence="5">
    <location>
        <begin position="20"/>
        <end position="57"/>
    </location>
</feature>
<comment type="function">
    <text evidence="1">Involved in DNA recombination.</text>
</comment>
<sequence length="284" mass="33637">MEIVIVILLTILIVCVLFLIVEIKHKNKEENETIRSIENMEQDLKKMNLIFNNTKQRGNWGEYQLEYLLNMYASENKEVFQMQYPLENKKIADAILYTYDHQILCIDSKFPMENYLKMIEDKENQEYYFRLFKNNMKKHIQDISQKYITPQTMNQAILFIPSEAIYQFVCAKCSDLFQEALSSHVLLASPTTLVGIVYTILSQTKDFYRQEHVEEIEKDLKVLLEDVNRLLQRSEKAQNNLNLLQDQFEMVHTSCKKIGKRIQKITEGEQDDHNIKRRYNGSGL</sequence>
<comment type="caution">
    <text evidence="7">The sequence shown here is derived from an EMBL/GenBank/DDBJ whole genome shotgun (WGS) entry which is preliminary data.</text>
</comment>
<feature type="coiled-coil region" evidence="5">
    <location>
        <begin position="213"/>
        <end position="247"/>
    </location>
</feature>
<name>A0A7X2N2B2_9FIRM</name>
<dbReference type="PANTHER" id="PTHR30563:SF0">
    <property type="entry name" value="DNA RECOMBINATION PROTEIN RMUC"/>
    <property type="match status" value="1"/>
</dbReference>